<dbReference type="EMBL" id="JAHCVI010000001">
    <property type="protein sequence ID" value="KAG7293912.1"/>
    <property type="molecule type" value="Genomic_DNA"/>
</dbReference>
<comment type="caution">
    <text evidence="2">The sequence shown here is derived from an EMBL/GenBank/DDBJ whole genome shotgun (WGS) entry which is preliminary data.</text>
</comment>
<evidence type="ECO:0000313" key="2">
    <source>
        <dbReference type="EMBL" id="KAG7293912.1"/>
    </source>
</evidence>
<dbReference type="Pfam" id="PF20150">
    <property type="entry name" value="2EXR"/>
    <property type="match status" value="1"/>
</dbReference>
<keyword evidence="3" id="KW-1185">Reference proteome</keyword>
<feature type="domain" description="2EXR" evidence="1">
    <location>
        <begin position="24"/>
        <end position="101"/>
    </location>
</feature>
<protein>
    <recommendedName>
        <fullName evidence="1">2EXR domain-containing protein</fullName>
    </recommendedName>
</protein>
<evidence type="ECO:0000259" key="1">
    <source>
        <dbReference type="Pfam" id="PF20150"/>
    </source>
</evidence>
<accession>A0AAD4I371</accession>
<proteinExistence type="predicted"/>
<dbReference type="Proteomes" id="UP001197093">
    <property type="component" value="Unassembled WGS sequence"/>
</dbReference>
<evidence type="ECO:0000313" key="3">
    <source>
        <dbReference type="Proteomes" id="UP001197093"/>
    </source>
</evidence>
<dbReference type="AlphaFoldDB" id="A0AAD4I371"/>
<dbReference type="InterPro" id="IPR045518">
    <property type="entry name" value="2EXR"/>
</dbReference>
<sequence length="203" mass="21628">MSITTTTVTITTTTTTTTTTPLTFPLFPLLPTELRDLIWSAAASLAPQIQFFLNPHHPSSRLFEPCEAPINLVPHPESGAHNTVSLSLACRDARAAVQRHAKTARMAGGKRTVLRTTLGPQVQFYGGWGASASSSLALAPRTAVNLDFELERDVVCFGGPEADGAGVWDIIDWGEGNHILFDAVRRFAAWVGAGAGRGGAFEA</sequence>
<gene>
    <name evidence="2" type="ORF">NEMBOFW57_003972</name>
</gene>
<reference evidence="2" key="1">
    <citation type="submission" date="2023-02" db="EMBL/GenBank/DDBJ databases">
        <authorList>
            <person name="Palmer J.M."/>
        </authorList>
    </citation>
    <scope>NUCLEOTIDE SEQUENCE</scope>
    <source>
        <strain evidence="2">FW57</strain>
    </source>
</reference>
<name>A0AAD4I371_9PEZI</name>
<organism evidence="2 3">
    <name type="scientific">Staphylotrichum longicolle</name>
    <dbReference type="NCBI Taxonomy" id="669026"/>
    <lineage>
        <taxon>Eukaryota</taxon>
        <taxon>Fungi</taxon>
        <taxon>Dikarya</taxon>
        <taxon>Ascomycota</taxon>
        <taxon>Pezizomycotina</taxon>
        <taxon>Sordariomycetes</taxon>
        <taxon>Sordariomycetidae</taxon>
        <taxon>Sordariales</taxon>
        <taxon>Chaetomiaceae</taxon>
        <taxon>Staphylotrichum</taxon>
    </lineage>
</organism>